<proteinExistence type="predicted"/>
<dbReference type="Gramene" id="CDF32696">
    <property type="protein sequence ID" value="CDF32696"/>
    <property type="gene ID" value="CHC_T00001568001"/>
</dbReference>
<dbReference type="RefSeq" id="XP_005712467.1">
    <property type="nucleotide sequence ID" value="XM_005712410.1"/>
</dbReference>
<reference evidence="2" key="1">
    <citation type="journal article" date="2013" name="Proc. Natl. Acad. Sci. U.S.A.">
        <title>Genome structure and metabolic features in the red seaweed Chondrus crispus shed light on evolution of the Archaeplastida.</title>
        <authorList>
            <person name="Collen J."/>
            <person name="Porcel B."/>
            <person name="Carre W."/>
            <person name="Ball S.G."/>
            <person name="Chaparro C."/>
            <person name="Tonon T."/>
            <person name="Barbeyron T."/>
            <person name="Michel G."/>
            <person name="Noel B."/>
            <person name="Valentin K."/>
            <person name="Elias M."/>
            <person name="Artiguenave F."/>
            <person name="Arun A."/>
            <person name="Aury J.M."/>
            <person name="Barbosa-Neto J.F."/>
            <person name="Bothwell J.H."/>
            <person name="Bouget F.Y."/>
            <person name="Brillet L."/>
            <person name="Cabello-Hurtado F."/>
            <person name="Capella-Gutierrez S."/>
            <person name="Charrier B."/>
            <person name="Cladiere L."/>
            <person name="Cock J.M."/>
            <person name="Coelho S.M."/>
            <person name="Colleoni C."/>
            <person name="Czjzek M."/>
            <person name="Da Silva C."/>
            <person name="Delage L."/>
            <person name="Denoeud F."/>
            <person name="Deschamps P."/>
            <person name="Dittami S.M."/>
            <person name="Gabaldon T."/>
            <person name="Gachon C.M."/>
            <person name="Groisillier A."/>
            <person name="Herve C."/>
            <person name="Jabbari K."/>
            <person name="Katinka M."/>
            <person name="Kloareg B."/>
            <person name="Kowalczyk N."/>
            <person name="Labadie K."/>
            <person name="Leblanc C."/>
            <person name="Lopez P.J."/>
            <person name="McLachlan D.H."/>
            <person name="Meslet-Cladiere L."/>
            <person name="Moustafa A."/>
            <person name="Nehr Z."/>
            <person name="Nyvall Collen P."/>
            <person name="Panaud O."/>
            <person name="Partensky F."/>
            <person name="Poulain J."/>
            <person name="Rensing S.A."/>
            <person name="Rousvoal S."/>
            <person name="Samson G."/>
            <person name="Symeonidi A."/>
            <person name="Weissenbach J."/>
            <person name="Zambounis A."/>
            <person name="Wincker P."/>
            <person name="Boyen C."/>
        </authorList>
    </citation>
    <scope>NUCLEOTIDE SEQUENCE [LARGE SCALE GENOMIC DNA]</scope>
    <source>
        <strain evidence="2">cv. Stackhouse</strain>
    </source>
</reference>
<organism evidence="1 2">
    <name type="scientific">Chondrus crispus</name>
    <name type="common">Carrageen Irish moss</name>
    <name type="synonym">Polymorpha crispa</name>
    <dbReference type="NCBI Taxonomy" id="2769"/>
    <lineage>
        <taxon>Eukaryota</taxon>
        <taxon>Rhodophyta</taxon>
        <taxon>Florideophyceae</taxon>
        <taxon>Rhodymeniophycidae</taxon>
        <taxon>Gigartinales</taxon>
        <taxon>Gigartinaceae</taxon>
        <taxon>Chondrus</taxon>
    </lineage>
</organism>
<dbReference type="GeneID" id="17320200"/>
<dbReference type="KEGG" id="ccp:CHC_T00001568001"/>
<evidence type="ECO:0000313" key="2">
    <source>
        <dbReference type="Proteomes" id="UP000012073"/>
    </source>
</evidence>
<dbReference type="Proteomes" id="UP000012073">
    <property type="component" value="Unassembled WGS sequence"/>
</dbReference>
<dbReference type="EMBL" id="HG001545">
    <property type="protein sequence ID" value="CDF32696.1"/>
    <property type="molecule type" value="Genomic_DNA"/>
</dbReference>
<gene>
    <name evidence="1" type="ORF">CHC_T00001568001</name>
</gene>
<accession>R7Q5P4</accession>
<name>R7Q5P4_CHOCR</name>
<protein>
    <submittedName>
        <fullName evidence="1">Uncharacterized protein</fullName>
    </submittedName>
</protein>
<evidence type="ECO:0000313" key="1">
    <source>
        <dbReference type="EMBL" id="CDF32696.1"/>
    </source>
</evidence>
<keyword evidence="2" id="KW-1185">Reference proteome</keyword>
<dbReference type="AlphaFoldDB" id="R7Q5P4"/>
<sequence length="77" mass="8352">MFQIVCNALCRMRCSSPSRALVNPQDDMDSLDDFGALKPMASLEAVEGSAAAQGNDECDIEDFLTDDDEDDVISDAF</sequence>